<gene>
    <name evidence="9" type="ORF">A3843_11490</name>
</gene>
<sequence length="430" mass="47622">MSAPNSAAPPQTTGPMQKREARLAFSMLAPTFLIIFLIVLGPLLANFWISVKPVELGDLRAPTLLVNERVRGKPQAAGDPVTLQYRLRNSSQDYSIFEVSFTDTLPADFKPTAWPEACSVDGARLSCTLGDIPGKWRERLDIEGMAGAAFAEYRSQSKDTEPVYTGEADNVLTNLDFTLDNFRRIFDADEFWSVLRVSFYYTVFGTAGALVLGLFAAQLLNTSFKGRGFLRGLFLFPYVSPVIAVAFTWLVLLDPFSGTVNALLTKMGVVSEPINFFGQRAIEFSLFGLPLEFPLALSTVIAFEAWRYFPLSFLFILARMQSISSDMYEAAEMDGATPLQQFWWISLPQLLGILSVLFLLRFIWTFNKFDDIFLLTGGNAGTRTLTVDVYEQGFALSNLGAGAAVAVVVFVVLVTFATLFIKFSTKEEGL</sequence>
<dbReference type="STRING" id="197461.A3843_11490"/>
<keyword evidence="6 7" id="KW-0472">Membrane</keyword>
<keyword evidence="5 7" id="KW-1133">Transmembrane helix</keyword>
<comment type="subcellular location">
    <subcellularLocation>
        <location evidence="1 7">Cell membrane</location>
        <topology evidence="1 7">Multi-pass membrane protein</topology>
    </subcellularLocation>
</comment>
<name>A0A1U7JGK9_9HYPH</name>
<feature type="transmembrane region" description="Helical" evidence="7">
    <location>
        <begin position="399"/>
        <end position="421"/>
    </location>
</feature>
<dbReference type="Proteomes" id="UP000185783">
    <property type="component" value="Unassembled WGS sequence"/>
</dbReference>
<keyword evidence="10" id="KW-1185">Reference proteome</keyword>
<protein>
    <submittedName>
        <fullName evidence="9">Transporter</fullName>
    </submittedName>
</protein>
<evidence type="ECO:0000256" key="1">
    <source>
        <dbReference type="ARBA" id="ARBA00004651"/>
    </source>
</evidence>
<accession>A0A1U7JGK9</accession>
<comment type="similarity">
    <text evidence="7">Belongs to the binding-protein-dependent transport system permease family.</text>
</comment>
<feature type="domain" description="ABC transmembrane type-1" evidence="8">
    <location>
        <begin position="195"/>
        <end position="420"/>
    </location>
</feature>
<dbReference type="AlphaFoldDB" id="A0A1U7JGK9"/>
<evidence type="ECO:0000256" key="5">
    <source>
        <dbReference type="ARBA" id="ARBA00022989"/>
    </source>
</evidence>
<evidence type="ECO:0000259" key="8">
    <source>
        <dbReference type="PROSITE" id="PS50928"/>
    </source>
</evidence>
<evidence type="ECO:0000313" key="9">
    <source>
        <dbReference type="EMBL" id="OKL43835.1"/>
    </source>
</evidence>
<dbReference type="PANTHER" id="PTHR30193:SF37">
    <property type="entry name" value="INNER MEMBRANE ABC TRANSPORTER PERMEASE PROTEIN YCJO"/>
    <property type="match status" value="1"/>
</dbReference>
<dbReference type="CDD" id="cd06261">
    <property type="entry name" value="TM_PBP2"/>
    <property type="match status" value="1"/>
</dbReference>
<dbReference type="GO" id="GO:0055085">
    <property type="term" value="P:transmembrane transport"/>
    <property type="evidence" value="ECO:0007669"/>
    <property type="project" value="InterPro"/>
</dbReference>
<proteinExistence type="inferred from homology"/>
<dbReference type="Pfam" id="PF00528">
    <property type="entry name" value="BPD_transp_1"/>
    <property type="match status" value="1"/>
</dbReference>
<feature type="transmembrane region" description="Helical" evidence="7">
    <location>
        <begin position="342"/>
        <end position="364"/>
    </location>
</feature>
<evidence type="ECO:0000256" key="6">
    <source>
        <dbReference type="ARBA" id="ARBA00023136"/>
    </source>
</evidence>
<keyword evidence="3" id="KW-1003">Cell membrane</keyword>
<feature type="transmembrane region" description="Helical" evidence="7">
    <location>
        <begin position="295"/>
        <end position="318"/>
    </location>
</feature>
<dbReference type="InterPro" id="IPR051393">
    <property type="entry name" value="ABC_transporter_permease"/>
</dbReference>
<dbReference type="EMBL" id="LVVZ01000018">
    <property type="protein sequence ID" value="OKL43835.1"/>
    <property type="molecule type" value="Genomic_DNA"/>
</dbReference>
<feature type="transmembrane region" description="Helical" evidence="7">
    <location>
        <begin position="232"/>
        <end position="252"/>
    </location>
</feature>
<keyword evidence="4 7" id="KW-0812">Transmembrane</keyword>
<evidence type="ECO:0000256" key="2">
    <source>
        <dbReference type="ARBA" id="ARBA00022448"/>
    </source>
</evidence>
<organism evidence="9 10">
    <name type="scientific">Pseudovibrio exalbescens</name>
    <dbReference type="NCBI Taxonomy" id="197461"/>
    <lineage>
        <taxon>Bacteria</taxon>
        <taxon>Pseudomonadati</taxon>
        <taxon>Pseudomonadota</taxon>
        <taxon>Alphaproteobacteria</taxon>
        <taxon>Hyphomicrobiales</taxon>
        <taxon>Stappiaceae</taxon>
        <taxon>Pseudovibrio</taxon>
    </lineage>
</organism>
<dbReference type="PANTHER" id="PTHR30193">
    <property type="entry name" value="ABC TRANSPORTER PERMEASE PROTEIN"/>
    <property type="match status" value="1"/>
</dbReference>
<dbReference type="InterPro" id="IPR035906">
    <property type="entry name" value="MetI-like_sf"/>
</dbReference>
<dbReference type="PROSITE" id="PS50928">
    <property type="entry name" value="ABC_TM1"/>
    <property type="match status" value="1"/>
</dbReference>
<reference evidence="9 10" key="1">
    <citation type="submission" date="2016-03" db="EMBL/GenBank/DDBJ databases">
        <title>Genome sequence of Nesiotobacter sp. nov., a moderately halophilic alphaproteobacterium isolated from the Yellow Sea, China.</title>
        <authorList>
            <person name="Zhang G."/>
            <person name="Zhang R."/>
        </authorList>
    </citation>
    <scope>NUCLEOTIDE SEQUENCE [LARGE SCALE GENOMIC DNA]</scope>
    <source>
        <strain evidence="9 10">WB1-6</strain>
    </source>
</reference>
<dbReference type="InterPro" id="IPR000515">
    <property type="entry name" value="MetI-like"/>
</dbReference>
<evidence type="ECO:0000313" key="10">
    <source>
        <dbReference type="Proteomes" id="UP000185783"/>
    </source>
</evidence>
<dbReference type="GO" id="GO:0005886">
    <property type="term" value="C:plasma membrane"/>
    <property type="evidence" value="ECO:0007669"/>
    <property type="project" value="UniProtKB-SubCell"/>
</dbReference>
<keyword evidence="2 7" id="KW-0813">Transport</keyword>
<evidence type="ECO:0000256" key="7">
    <source>
        <dbReference type="RuleBase" id="RU363032"/>
    </source>
</evidence>
<evidence type="ECO:0000256" key="3">
    <source>
        <dbReference type="ARBA" id="ARBA00022475"/>
    </source>
</evidence>
<evidence type="ECO:0000256" key="4">
    <source>
        <dbReference type="ARBA" id="ARBA00022692"/>
    </source>
</evidence>
<feature type="transmembrane region" description="Helical" evidence="7">
    <location>
        <begin position="23"/>
        <end position="49"/>
    </location>
</feature>
<dbReference type="Gene3D" id="1.10.3720.10">
    <property type="entry name" value="MetI-like"/>
    <property type="match status" value="1"/>
</dbReference>
<comment type="caution">
    <text evidence="9">The sequence shown here is derived from an EMBL/GenBank/DDBJ whole genome shotgun (WGS) entry which is preliminary data.</text>
</comment>
<dbReference type="SUPFAM" id="SSF161098">
    <property type="entry name" value="MetI-like"/>
    <property type="match status" value="1"/>
</dbReference>
<feature type="transmembrane region" description="Helical" evidence="7">
    <location>
        <begin position="199"/>
        <end position="220"/>
    </location>
</feature>